<dbReference type="GO" id="GO:0003700">
    <property type="term" value="F:DNA-binding transcription factor activity"/>
    <property type="evidence" value="ECO:0007669"/>
    <property type="project" value="InterPro"/>
</dbReference>
<dbReference type="AlphaFoldDB" id="A0A4Y8KX79"/>
<gene>
    <name evidence="5" type="ORF">E2605_15330</name>
</gene>
<dbReference type="PANTHER" id="PTHR43280">
    <property type="entry name" value="ARAC-FAMILY TRANSCRIPTIONAL REGULATOR"/>
    <property type="match status" value="1"/>
</dbReference>
<keyword evidence="3" id="KW-0804">Transcription</keyword>
<keyword evidence="2" id="KW-0238">DNA-binding</keyword>
<dbReference type="PROSITE" id="PS01124">
    <property type="entry name" value="HTH_ARAC_FAMILY_2"/>
    <property type="match status" value="1"/>
</dbReference>
<protein>
    <submittedName>
        <fullName evidence="5">AraC family transcriptional regulator</fullName>
    </submittedName>
</protein>
<reference evidence="5 6" key="1">
    <citation type="submission" date="2019-03" db="EMBL/GenBank/DDBJ databases">
        <title>San Antonio Military Medical Center submission to MRSN (WRAIR), pending publication.</title>
        <authorList>
            <person name="Blyth D.M."/>
            <person name="Mccarthy S.L."/>
            <person name="Schall S.E."/>
            <person name="Stam J.A."/>
            <person name="Ong A.C."/>
            <person name="Mcgann P.T."/>
        </authorList>
    </citation>
    <scope>NUCLEOTIDE SEQUENCE [LARGE SCALE GENOMIC DNA]</scope>
    <source>
        <strain evidence="5 6">MRSN571793</strain>
    </source>
</reference>
<dbReference type="InterPro" id="IPR018060">
    <property type="entry name" value="HTH_AraC"/>
</dbReference>
<evidence type="ECO:0000259" key="4">
    <source>
        <dbReference type="PROSITE" id="PS01124"/>
    </source>
</evidence>
<evidence type="ECO:0000313" key="5">
    <source>
        <dbReference type="EMBL" id="TFD94731.1"/>
    </source>
</evidence>
<evidence type="ECO:0000256" key="2">
    <source>
        <dbReference type="ARBA" id="ARBA00023125"/>
    </source>
</evidence>
<dbReference type="STRING" id="1121485.GCA_000426485_01732"/>
<keyword evidence="6" id="KW-1185">Reference proteome</keyword>
<comment type="caution">
    <text evidence="5">The sequence shown here is derived from an EMBL/GenBank/DDBJ whole genome shotgun (WGS) entry which is preliminary data.</text>
</comment>
<accession>A0A4Y8KX79</accession>
<dbReference type="InterPro" id="IPR003313">
    <property type="entry name" value="AraC-bd"/>
</dbReference>
<dbReference type="RefSeq" id="WP_026625720.1">
    <property type="nucleotide sequence ID" value="NZ_JAWZLG010000086.1"/>
</dbReference>
<dbReference type="EMBL" id="SOML01000010">
    <property type="protein sequence ID" value="TFD94731.1"/>
    <property type="molecule type" value="Genomic_DNA"/>
</dbReference>
<dbReference type="Pfam" id="PF12833">
    <property type="entry name" value="HTH_18"/>
    <property type="match status" value="1"/>
</dbReference>
<dbReference type="GO" id="GO:0043565">
    <property type="term" value="F:sequence-specific DNA binding"/>
    <property type="evidence" value="ECO:0007669"/>
    <property type="project" value="InterPro"/>
</dbReference>
<name>A0A4Y8KX79_9BACT</name>
<organism evidence="5 6">
    <name type="scientific">Dysgonomonas capnocytophagoides</name>
    <dbReference type="NCBI Taxonomy" id="45254"/>
    <lineage>
        <taxon>Bacteria</taxon>
        <taxon>Pseudomonadati</taxon>
        <taxon>Bacteroidota</taxon>
        <taxon>Bacteroidia</taxon>
        <taxon>Bacteroidales</taxon>
        <taxon>Dysgonomonadaceae</taxon>
        <taxon>Dysgonomonas</taxon>
    </lineage>
</organism>
<proteinExistence type="predicted"/>
<dbReference type="SUPFAM" id="SSF51215">
    <property type="entry name" value="Regulatory protein AraC"/>
    <property type="match status" value="1"/>
</dbReference>
<evidence type="ECO:0000256" key="1">
    <source>
        <dbReference type="ARBA" id="ARBA00023015"/>
    </source>
</evidence>
<dbReference type="SMART" id="SM00342">
    <property type="entry name" value="HTH_ARAC"/>
    <property type="match status" value="1"/>
</dbReference>
<dbReference type="OrthoDB" id="1007602at2"/>
<evidence type="ECO:0000313" key="6">
    <source>
        <dbReference type="Proteomes" id="UP000297861"/>
    </source>
</evidence>
<dbReference type="Proteomes" id="UP000297861">
    <property type="component" value="Unassembled WGS sequence"/>
</dbReference>
<dbReference type="InterPro" id="IPR009057">
    <property type="entry name" value="Homeodomain-like_sf"/>
</dbReference>
<evidence type="ECO:0000256" key="3">
    <source>
        <dbReference type="ARBA" id="ARBA00023163"/>
    </source>
</evidence>
<dbReference type="InterPro" id="IPR037923">
    <property type="entry name" value="HTH-like"/>
</dbReference>
<sequence length="286" mass="33763">MTSSTSNPDLVLLNIGYSELNANWNWKDIYSPFARIYYVDKGIARTKINGYTFDLKPDHLYLTPPFTLHDDECDSYFSLYYIHFYESTINTATIFDKYNFPVAIRTSPLDSELIKRLLAINPERNLKFFDPQFYDNPPTFSQYNAENDKLPLHSMIETQGILSQLISRFLARRTEKLESKDLRINIALQYIHENIHNNIQLDNLSDLLHISNDHFIRIFKSEMKYTPLKYITMKKIEKAQLLLLTTNLSVKNIAYELSYDNISYFTRLFKSYTNKTPVEYRSNFSQ</sequence>
<dbReference type="PANTHER" id="PTHR43280:SF28">
    <property type="entry name" value="HTH-TYPE TRANSCRIPTIONAL ACTIVATOR RHAS"/>
    <property type="match status" value="1"/>
</dbReference>
<feature type="domain" description="HTH araC/xylS-type" evidence="4">
    <location>
        <begin position="185"/>
        <end position="283"/>
    </location>
</feature>
<dbReference type="Pfam" id="PF02311">
    <property type="entry name" value="AraC_binding"/>
    <property type="match status" value="1"/>
</dbReference>
<dbReference type="Gene3D" id="1.10.10.60">
    <property type="entry name" value="Homeodomain-like"/>
    <property type="match status" value="2"/>
</dbReference>
<dbReference type="SUPFAM" id="SSF46689">
    <property type="entry name" value="Homeodomain-like"/>
    <property type="match status" value="2"/>
</dbReference>
<keyword evidence="1" id="KW-0805">Transcription regulation</keyword>